<proteinExistence type="predicted"/>
<protein>
    <submittedName>
        <fullName evidence="1">Uncharacterized protein</fullName>
    </submittedName>
</protein>
<sequence>MTGIGQQGLDRGYQDWMRMTPEGNPWFQQGMGFAGMP</sequence>
<accession>X0XU06</accession>
<organism evidence="1">
    <name type="scientific">marine sediment metagenome</name>
    <dbReference type="NCBI Taxonomy" id="412755"/>
    <lineage>
        <taxon>unclassified sequences</taxon>
        <taxon>metagenomes</taxon>
        <taxon>ecological metagenomes</taxon>
    </lineage>
</organism>
<dbReference type="EMBL" id="BARS01059619">
    <property type="protein sequence ID" value="GAG46760.1"/>
    <property type="molecule type" value="Genomic_DNA"/>
</dbReference>
<feature type="non-terminal residue" evidence="1">
    <location>
        <position position="37"/>
    </location>
</feature>
<dbReference type="AlphaFoldDB" id="X0XU06"/>
<gene>
    <name evidence="1" type="ORF">S01H1_86233</name>
</gene>
<name>X0XU06_9ZZZZ</name>
<evidence type="ECO:0000313" key="1">
    <source>
        <dbReference type="EMBL" id="GAG46760.1"/>
    </source>
</evidence>
<reference evidence="1" key="1">
    <citation type="journal article" date="2014" name="Front. Microbiol.">
        <title>High frequency of phylogenetically diverse reductive dehalogenase-homologous genes in deep subseafloor sedimentary metagenomes.</title>
        <authorList>
            <person name="Kawai M."/>
            <person name="Futagami T."/>
            <person name="Toyoda A."/>
            <person name="Takaki Y."/>
            <person name="Nishi S."/>
            <person name="Hori S."/>
            <person name="Arai W."/>
            <person name="Tsubouchi T."/>
            <person name="Morono Y."/>
            <person name="Uchiyama I."/>
            <person name="Ito T."/>
            <person name="Fujiyama A."/>
            <person name="Inagaki F."/>
            <person name="Takami H."/>
        </authorList>
    </citation>
    <scope>NUCLEOTIDE SEQUENCE</scope>
    <source>
        <strain evidence="1">Expedition CK06-06</strain>
    </source>
</reference>
<comment type="caution">
    <text evidence="1">The sequence shown here is derived from an EMBL/GenBank/DDBJ whole genome shotgun (WGS) entry which is preliminary data.</text>
</comment>